<dbReference type="PANTHER" id="PTHR42948:SF1">
    <property type="entry name" value="TRANSPORTER"/>
    <property type="match status" value="1"/>
</dbReference>
<organism evidence="7 8">
    <name type="scientific">Entomospira culicis</name>
    <dbReference type="NCBI Taxonomy" id="2719989"/>
    <lineage>
        <taxon>Bacteria</taxon>
        <taxon>Pseudomonadati</taxon>
        <taxon>Spirochaetota</taxon>
        <taxon>Spirochaetia</taxon>
        <taxon>Spirochaetales</taxon>
        <taxon>Spirochaetaceae</taxon>
        <taxon>Entomospira</taxon>
    </lineage>
</organism>
<keyword evidence="8" id="KW-1185">Reference proteome</keyword>
<feature type="transmembrane region" description="Helical" evidence="6">
    <location>
        <begin position="339"/>
        <end position="359"/>
    </location>
</feature>
<dbReference type="Proteomes" id="UP000778951">
    <property type="component" value="Unassembled WGS sequence"/>
</dbReference>
<name>A0A968GIF3_9SPIO</name>
<feature type="transmembrane region" description="Helical" evidence="6">
    <location>
        <begin position="210"/>
        <end position="235"/>
    </location>
</feature>
<dbReference type="GO" id="GO:0016020">
    <property type="term" value="C:membrane"/>
    <property type="evidence" value="ECO:0007669"/>
    <property type="project" value="UniProtKB-SubCell"/>
</dbReference>
<evidence type="ECO:0000313" key="7">
    <source>
        <dbReference type="EMBL" id="NIZ69554.1"/>
    </source>
</evidence>
<dbReference type="SUPFAM" id="SSF161070">
    <property type="entry name" value="SNF-like"/>
    <property type="match status" value="1"/>
</dbReference>
<feature type="transmembrane region" description="Helical" evidence="6">
    <location>
        <begin position="41"/>
        <end position="61"/>
    </location>
</feature>
<comment type="subcellular location">
    <subcellularLocation>
        <location evidence="1">Membrane</location>
        <topology evidence="1">Multi-pass membrane protein</topology>
    </subcellularLocation>
</comment>
<dbReference type="AlphaFoldDB" id="A0A968GIF3"/>
<dbReference type="Pfam" id="PF00209">
    <property type="entry name" value="SNF"/>
    <property type="match status" value="2"/>
</dbReference>
<feature type="transmembrane region" description="Helical" evidence="6">
    <location>
        <begin position="12"/>
        <end position="29"/>
    </location>
</feature>
<proteinExistence type="predicted"/>
<dbReference type="PRINTS" id="PR00176">
    <property type="entry name" value="NANEUSMPORT"/>
</dbReference>
<keyword evidence="5 6" id="KW-0472">Membrane</keyword>
<protein>
    <submittedName>
        <fullName evidence="7">Sodium-dependent transporter</fullName>
    </submittedName>
</protein>
<evidence type="ECO:0000256" key="1">
    <source>
        <dbReference type="ARBA" id="ARBA00004141"/>
    </source>
</evidence>
<comment type="caution">
    <text evidence="7">The sequence shown here is derived from an EMBL/GenBank/DDBJ whole genome shotgun (WGS) entry which is preliminary data.</text>
</comment>
<dbReference type="NCBIfam" id="NF037979">
    <property type="entry name" value="Na_transp"/>
    <property type="match status" value="1"/>
</dbReference>
<gene>
    <name evidence="7" type="ORF">HCT48_04905</name>
</gene>
<evidence type="ECO:0000256" key="6">
    <source>
        <dbReference type="SAM" id="Phobius"/>
    </source>
</evidence>
<dbReference type="RefSeq" id="WP_167695641.1">
    <property type="nucleotide sequence ID" value="NZ_CP118181.1"/>
</dbReference>
<feature type="transmembrane region" description="Helical" evidence="6">
    <location>
        <begin position="171"/>
        <end position="190"/>
    </location>
</feature>
<feature type="transmembrane region" description="Helical" evidence="6">
    <location>
        <begin position="418"/>
        <end position="444"/>
    </location>
</feature>
<dbReference type="InterPro" id="IPR000175">
    <property type="entry name" value="Na/ntran_symport"/>
</dbReference>
<evidence type="ECO:0000256" key="2">
    <source>
        <dbReference type="ARBA" id="ARBA00022448"/>
    </source>
</evidence>
<keyword evidence="3 6" id="KW-0812">Transmembrane</keyword>
<evidence type="ECO:0000313" key="8">
    <source>
        <dbReference type="Proteomes" id="UP000778951"/>
    </source>
</evidence>
<reference evidence="7" key="1">
    <citation type="submission" date="2020-03" db="EMBL/GenBank/DDBJ databases">
        <title>Spirochaetal bacteria isolated from arthropods constitute a novel genus Entomospira genus novum within the order Spirochaetales.</title>
        <authorList>
            <person name="Grana-Miraglia L."/>
            <person name="Sikutova S."/>
            <person name="Fingerle V."/>
            <person name="Sing A."/>
            <person name="Castillo-Ramirez S."/>
            <person name="Margos G."/>
            <person name="Rudolf I."/>
        </authorList>
    </citation>
    <scope>NUCLEOTIDE SEQUENCE</scope>
    <source>
        <strain evidence="7">BR149</strain>
    </source>
</reference>
<accession>A0A968GIF3</accession>
<dbReference type="EMBL" id="JAATLM010000001">
    <property type="protein sequence ID" value="NIZ69554.1"/>
    <property type="molecule type" value="Genomic_DNA"/>
</dbReference>
<dbReference type="CDD" id="cd10336">
    <property type="entry name" value="SLC6sbd_Tyt1-Like"/>
    <property type="match status" value="1"/>
</dbReference>
<feature type="transmembrane region" description="Helical" evidence="6">
    <location>
        <begin position="293"/>
        <end position="319"/>
    </location>
</feature>
<evidence type="ECO:0000256" key="5">
    <source>
        <dbReference type="ARBA" id="ARBA00023136"/>
    </source>
</evidence>
<dbReference type="InterPro" id="IPR047218">
    <property type="entry name" value="YocR/YhdH-like"/>
</dbReference>
<dbReference type="InterPro" id="IPR037272">
    <property type="entry name" value="SNS_sf"/>
</dbReference>
<feature type="transmembrane region" description="Helical" evidence="6">
    <location>
        <begin position="379"/>
        <end position="397"/>
    </location>
</feature>
<dbReference type="PROSITE" id="PS50267">
    <property type="entry name" value="NA_NEUROTRAN_SYMP_3"/>
    <property type="match status" value="1"/>
</dbReference>
<dbReference type="PANTHER" id="PTHR42948">
    <property type="entry name" value="TRANSPORTER"/>
    <property type="match status" value="1"/>
</dbReference>
<evidence type="ECO:0000256" key="4">
    <source>
        <dbReference type="ARBA" id="ARBA00022989"/>
    </source>
</evidence>
<keyword evidence="2" id="KW-0813">Transport</keyword>
<feature type="transmembrane region" description="Helical" evidence="6">
    <location>
        <begin position="86"/>
        <end position="114"/>
    </location>
</feature>
<evidence type="ECO:0000256" key="3">
    <source>
        <dbReference type="ARBA" id="ARBA00022692"/>
    </source>
</evidence>
<keyword evidence="4 6" id="KW-1133">Transmembrane helix</keyword>
<feature type="transmembrane region" description="Helical" evidence="6">
    <location>
        <begin position="247"/>
        <end position="273"/>
    </location>
</feature>
<feature type="transmembrane region" description="Helical" evidence="6">
    <location>
        <begin position="140"/>
        <end position="159"/>
    </location>
</feature>
<sequence length="448" mass="48803">MSSQKEQWSSNFGFLMATIASAVGLGSIWKFPYLVGSNGGSAFIIIYTILIILIGILGLSVENSVGRFGGTNVVDSYAKIHPKAKWLGTIALLGAFLVFLIYSVLGGWVLHYLFKLGTFQLQNVATSTYFSSFMQSDEALIWQILFTLATMWIVGQGVAKGIEKYSTVMNILLFALIILVAIRGLSLPNAKAGIDFLLKPDPSAFSNPKIWLTATGQALFSLSLGMGIMVTYGSYVPKQSKILKSSLIVSFSTLIMAILMGFAIFPALFAMGFSPEGGAGLLFIVLPEVFAKMSGGTIFAVAFFVATFFAAITSAVSIIEPIVSYLMHKFNLSRKKATISLTLITLVLNTPIALAHGRFSGWTINGKNLFNTLDFLTDSILLPLNTLIVVILAGWFWKKRGFLTELSNQHSLKLPYPTVLLWIVRILIPLTILIIVGVTFYPIIVSAK</sequence>